<keyword evidence="3" id="KW-0256">Endoplasmic reticulum</keyword>
<dbReference type="OrthoDB" id="202672at2759"/>
<evidence type="ECO:0000256" key="5">
    <source>
        <dbReference type="ARBA" id="ARBA00023136"/>
    </source>
</evidence>
<reference evidence="8" key="1">
    <citation type="journal article" date="2017" name="Genome Biol.">
        <title>Comparative genomics reveals high biological diversity and specific adaptations in the industrially and medically important fungal genus Aspergillus.</title>
        <authorList>
            <person name="de Vries R.P."/>
            <person name="Riley R."/>
            <person name="Wiebenga A."/>
            <person name="Aguilar-Osorio G."/>
            <person name="Amillis S."/>
            <person name="Uchima C.A."/>
            <person name="Anderluh G."/>
            <person name="Asadollahi M."/>
            <person name="Askin M."/>
            <person name="Barry K."/>
            <person name="Battaglia E."/>
            <person name="Bayram O."/>
            <person name="Benocci T."/>
            <person name="Braus-Stromeyer S.A."/>
            <person name="Caldana C."/>
            <person name="Canovas D."/>
            <person name="Cerqueira G.C."/>
            <person name="Chen F."/>
            <person name="Chen W."/>
            <person name="Choi C."/>
            <person name="Clum A."/>
            <person name="Dos Santos R.A."/>
            <person name="Damasio A.R."/>
            <person name="Diallinas G."/>
            <person name="Emri T."/>
            <person name="Fekete E."/>
            <person name="Flipphi M."/>
            <person name="Freyberg S."/>
            <person name="Gallo A."/>
            <person name="Gournas C."/>
            <person name="Habgood R."/>
            <person name="Hainaut M."/>
            <person name="Harispe M.L."/>
            <person name="Henrissat B."/>
            <person name="Hilden K.S."/>
            <person name="Hope R."/>
            <person name="Hossain A."/>
            <person name="Karabika E."/>
            <person name="Karaffa L."/>
            <person name="Karanyi Z."/>
            <person name="Krasevec N."/>
            <person name="Kuo A."/>
            <person name="Kusch H."/>
            <person name="LaButti K."/>
            <person name="Lagendijk E.L."/>
            <person name="Lapidus A."/>
            <person name="Levasseur A."/>
            <person name="Lindquist E."/>
            <person name="Lipzen A."/>
            <person name="Logrieco A.F."/>
            <person name="MacCabe A."/>
            <person name="Maekelae M.R."/>
            <person name="Malavazi I."/>
            <person name="Melin P."/>
            <person name="Meyer V."/>
            <person name="Mielnichuk N."/>
            <person name="Miskei M."/>
            <person name="Molnar A.P."/>
            <person name="Mule G."/>
            <person name="Ngan C.Y."/>
            <person name="Orejas M."/>
            <person name="Orosz E."/>
            <person name="Ouedraogo J.P."/>
            <person name="Overkamp K.M."/>
            <person name="Park H.-S."/>
            <person name="Perrone G."/>
            <person name="Piumi F."/>
            <person name="Punt P.J."/>
            <person name="Ram A.F."/>
            <person name="Ramon A."/>
            <person name="Rauscher S."/>
            <person name="Record E."/>
            <person name="Riano-Pachon D.M."/>
            <person name="Robert V."/>
            <person name="Roehrig J."/>
            <person name="Ruller R."/>
            <person name="Salamov A."/>
            <person name="Salih N.S."/>
            <person name="Samson R.A."/>
            <person name="Sandor E."/>
            <person name="Sanguinetti M."/>
            <person name="Schuetze T."/>
            <person name="Sepcic K."/>
            <person name="Shelest E."/>
            <person name="Sherlock G."/>
            <person name="Sophianopoulou V."/>
            <person name="Squina F.M."/>
            <person name="Sun H."/>
            <person name="Susca A."/>
            <person name="Todd R.B."/>
            <person name="Tsang A."/>
            <person name="Unkles S.E."/>
            <person name="van de Wiele N."/>
            <person name="van Rossen-Uffink D."/>
            <person name="Oliveira J.V."/>
            <person name="Vesth T.C."/>
            <person name="Visser J."/>
            <person name="Yu J.-H."/>
            <person name="Zhou M."/>
            <person name="Andersen M.R."/>
            <person name="Archer D.B."/>
            <person name="Baker S.E."/>
            <person name="Benoit I."/>
            <person name="Brakhage A.A."/>
            <person name="Braus G.H."/>
            <person name="Fischer R."/>
            <person name="Frisvad J.C."/>
            <person name="Goldman G.H."/>
            <person name="Houbraken J."/>
            <person name="Oakley B."/>
            <person name="Pocsi I."/>
            <person name="Scazzocchio C."/>
            <person name="Seiboth B."/>
            <person name="vanKuyk P.A."/>
            <person name="Wortman J."/>
            <person name="Dyer P.S."/>
            <person name="Grigoriev I.V."/>
        </authorList>
    </citation>
    <scope>NUCLEOTIDE SEQUENCE [LARGE SCALE GENOMIC DNA]</scope>
    <source>
        <strain evidence="8">CBS 506.65</strain>
    </source>
</reference>
<evidence type="ECO:0000256" key="3">
    <source>
        <dbReference type="ARBA" id="ARBA00022824"/>
    </source>
</evidence>
<gene>
    <name evidence="7" type="ORF">ASPZODRAFT_12070</name>
</gene>
<feature type="transmembrane region" description="Helical" evidence="6">
    <location>
        <begin position="79"/>
        <end position="100"/>
    </location>
</feature>
<evidence type="ECO:0000256" key="4">
    <source>
        <dbReference type="ARBA" id="ARBA00022989"/>
    </source>
</evidence>
<sequence>MATTVQSCYTSTAPSPAVEELVAKYSVAMSATSSSQRVSQVLLHQRRNLVQRTLDQVRLKYYQYEVTFGLYVMTPGEKFAANTFVFVVLSLLCWALLLYFPSLLYQKLSRLVWLLTGHSGEEMGAVLRSLDARPETVASAFESHRSLGL</sequence>
<keyword evidence="4 6" id="KW-1133">Transmembrane helix</keyword>
<keyword evidence="8" id="KW-1185">Reference proteome</keyword>
<protein>
    <submittedName>
        <fullName evidence="7">Uncharacterized protein</fullName>
    </submittedName>
</protein>
<name>A0A1L9SVH9_9EURO</name>
<evidence type="ECO:0000256" key="1">
    <source>
        <dbReference type="ARBA" id="ARBA00004477"/>
    </source>
</evidence>
<comment type="subcellular location">
    <subcellularLocation>
        <location evidence="1">Endoplasmic reticulum membrane</location>
        <topology evidence="1">Multi-pass membrane protein</topology>
    </subcellularLocation>
</comment>
<dbReference type="Pfam" id="PF11779">
    <property type="entry name" value="SPT_ssu-like"/>
    <property type="match status" value="1"/>
</dbReference>
<evidence type="ECO:0000256" key="6">
    <source>
        <dbReference type="SAM" id="Phobius"/>
    </source>
</evidence>
<dbReference type="STRING" id="1073090.A0A1L9SVH9"/>
<organism evidence="7 8">
    <name type="scientific">Penicilliopsis zonata CBS 506.65</name>
    <dbReference type="NCBI Taxonomy" id="1073090"/>
    <lineage>
        <taxon>Eukaryota</taxon>
        <taxon>Fungi</taxon>
        <taxon>Dikarya</taxon>
        <taxon>Ascomycota</taxon>
        <taxon>Pezizomycotina</taxon>
        <taxon>Eurotiomycetes</taxon>
        <taxon>Eurotiomycetidae</taxon>
        <taxon>Eurotiales</taxon>
        <taxon>Aspergillaceae</taxon>
        <taxon>Penicilliopsis</taxon>
    </lineage>
</organism>
<dbReference type="GO" id="GO:0005789">
    <property type="term" value="C:endoplasmic reticulum membrane"/>
    <property type="evidence" value="ECO:0007669"/>
    <property type="project" value="UniProtKB-SubCell"/>
</dbReference>
<keyword evidence="2 6" id="KW-0812">Transmembrane</keyword>
<evidence type="ECO:0000256" key="2">
    <source>
        <dbReference type="ARBA" id="ARBA00022692"/>
    </source>
</evidence>
<keyword evidence="5 6" id="KW-0472">Membrane</keyword>
<accession>A0A1L9SVH9</accession>
<dbReference type="GeneID" id="34607725"/>
<proteinExistence type="predicted"/>
<dbReference type="EMBL" id="KV878336">
    <property type="protein sequence ID" value="OJJ51232.1"/>
    <property type="molecule type" value="Genomic_DNA"/>
</dbReference>
<dbReference type="Proteomes" id="UP000184188">
    <property type="component" value="Unassembled WGS sequence"/>
</dbReference>
<dbReference type="AlphaFoldDB" id="A0A1L9SVH9"/>
<evidence type="ECO:0000313" key="7">
    <source>
        <dbReference type="EMBL" id="OJJ51232.1"/>
    </source>
</evidence>
<dbReference type="VEuPathDB" id="FungiDB:ASPZODRAFT_12070"/>
<dbReference type="InterPro" id="IPR024512">
    <property type="entry name" value="Ser_palmitoyltrfase_ssu-like"/>
</dbReference>
<dbReference type="RefSeq" id="XP_022585742.1">
    <property type="nucleotide sequence ID" value="XM_022721260.1"/>
</dbReference>
<evidence type="ECO:0000313" key="8">
    <source>
        <dbReference type="Proteomes" id="UP000184188"/>
    </source>
</evidence>